<gene>
    <name evidence="1" type="ORF">ACFO0J_12465</name>
</gene>
<sequence>MPHKNAAGDVYPLNHLHPFRFPLELERGPVTISVAFAMHCFTRGIQSEDTSGDMYQDAREKRTFCPERYQLSRLLPRLVRDLASASCRFAKSGNYVTVEAVDLNGNRRVYGVFFNVRQWKHEGGPRILLTVQSAYALSPTQHQPGTGKIRFTRLIELTLEGVKPKPPR</sequence>
<evidence type="ECO:0000313" key="1">
    <source>
        <dbReference type="EMBL" id="MFC4298857.1"/>
    </source>
</evidence>
<proteinExistence type="predicted"/>
<organism evidence="1 2">
    <name type="scientific">Castellaniella hirudinis</name>
    <dbReference type="NCBI Taxonomy" id="1144617"/>
    <lineage>
        <taxon>Bacteria</taxon>
        <taxon>Pseudomonadati</taxon>
        <taxon>Pseudomonadota</taxon>
        <taxon>Betaproteobacteria</taxon>
        <taxon>Burkholderiales</taxon>
        <taxon>Alcaligenaceae</taxon>
        <taxon>Castellaniella</taxon>
    </lineage>
</organism>
<evidence type="ECO:0000313" key="2">
    <source>
        <dbReference type="Proteomes" id="UP001595756"/>
    </source>
</evidence>
<comment type="caution">
    <text evidence="1">The sequence shown here is derived from an EMBL/GenBank/DDBJ whole genome shotgun (WGS) entry which is preliminary data.</text>
</comment>
<dbReference type="Proteomes" id="UP001595756">
    <property type="component" value="Unassembled WGS sequence"/>
</dbReference>
<dbReference type="RefSeq" id="WP_376813412.1">
    <property type="nucleotide sequence ID" value="NZ_JBHSDY010000007.1"/>
</dbReference>
<protein>
    <submittedName>
        <fullName evidence="1">Uncharacterized protein</fullName>
    </submittedName>
</protein>
<dbReference type="EMBL" id="JBHSDY010000007">
    <property type="protein sequence ID" value="MFC4298857.1"/>
    <property type="molecule type" value="Genomic_DNA"/>
</dbReference>
<keyword evidence="2" id="KW-1185">Reference proteome</keyword>
<name>A0ABV8S070_9BURK</name>
<accession>A0ABV8S070</accession>
<reference evidence="2" key="1">
    <citation type="journal article" date="2019" name="Int. J. Syst. Evol. Microbiol.">
        <title>The Global Catalogue of Microorganisms (GCM) 10K type strain sequencing project: providing services to taxonomists for standard genome sequencing and annotation.</title>
        <authorList>
            <consortium name="The Broad Institute Genomics Platform"/>
            <consortium name="The Broad Institute Genome Sequencing Center for Infectious Disease"/>
            <person name="Wu L."/>
            <person name="Ma J."/>
        </authorList>
    </citation>
    <scope>NUCLEOTIDE SEQUENCE [LARGE SCALE GENOMIC DNA]</scope>
    <source>
        <strain evidence="2">CGMCC 1.19029</strain>
    </source>
</reference>